<proteinExistence type="predicted"/>
<evidence type="ECO:0000313" key="2">
    <source>
        <dbReference type="EMBL" id="CAG8838823.1"/>
    </source>
</evidence>
<evidence type="ECO:0000256" key="1">
    <source>
        <dbReference type="SAM" id="MobiDB-lite"/>
    </source>
</evidence>
<name>A0ABN7WR83_GIGMA</name>
<comment type="caution">
    <text evidence="2">The sequence shown here is derived from an EMBL/GenBank/DDBJ whole genome shotgun (WGS) entry which is preliminary data.</text>
</comment>
<dbReference type="EMBL" id="CAJVQB010059065">
    <property type="protein sequence ID" value="CAG8838823.1"/>
    <property type="molecule type" value="Genomic_DNA"/>
</dbReference>
<evidence type="ECO:0000313" key="3">
    <source>
        <dbReference type="Proteomes" id="UP000789901"/>
    </source>
</evidence>
<accession>A0ABN7WR83</accession>
<reference evidence="2 3" key="1">
    <citation type="submission" date="2021-06" db="EMBL/GenBank/DDBJ databases">
        <authorList>
            <person name="Kallberg Y."/>
            <person name="Tangrot J."/>
            <person name="Rosling A."/>
        </authorList>
    </citation>
    <scope>NUCLEOTIDE SEQUENCE [LARGE SCALE GENOMIC DNA]</scope>
    <source>
        <strain evidence="2 3">120-4 pot B 10/14</strain>
    </source>
</reference>
<protein>
    <submittedName>
        <fullName evidence="2">7748_t:CDS:1</fullName>
    </submittedName>
</protein>
<gene>
    <name evidence="2" type="ORF">GMARGA_LOCUS34164</name>
</gene>
<keyword evidence="3" id="KW-1185">Reference proteome</keyword>
<feature type="compositionally biased region" description="Basic residues" evidence="1">
    <location>
        <begin position="64"/>
        <end position="73"/>
    </location>
</feature>
<organism evidence="2 3">
    <name type="scientific">Gigaspora margarita</name>
    <dbReference type="NCBI Taxonomy" id="4874"/>
    <lineage>
        <taxon>Eukaryota</taxon>
        <taxon>Fungi</taxon>
        <taxon>Fungi incertae sedis</taxon>
        <taxon>Mucoromycota</taxon>
        <taxon>Glomeromycotina</taxon>
        <taxon>Glomeromycetes</taxon>
        <taxon>Diversisporales</taxon>
        <taxon>Gigasporaceae</taxon>
        <taxon>Gigaspora</taxon>
    </lineage>
</organism>
<dbReference type="Proteomes" id="UP000789901">
    <property type="component" value="Unassembled WGS sequence"/>
</dbReference>
<feature type="non-terminal residue" evidence="2">
    <location>
        <position position="101"/>
    </location>
</feature>
<feature type="region of interest" description="Disordered" evidence="1">
    <location>
        <begin position="35"/>
        <end position="101"/>
    </location>
</feature>
<sequence>MESNILSTFETQRELNNSLEREKYAKCISCTVEETADAGPSEKAEHRQNNQRQAYSRRRENKSNKQTKLHRKTQNNANNHASNATRLENYDTNAVIPYNIG</sequence>
<feature type="compositionally biased region" description="Polar residues" evidence="1">
    <location>
        <begin position="74"/>
        <end position="92"/>
    </location>
</feature>